<comment type="caution">
    <text evidence="6">The sequence shown here is derived from an EMBL/GenBank/DDBJ whole genome shotgun (WGS) entry which is preliminary data.</text>
</comment>
<gene>
    <name evidence="6" type="ORF">GO621_11510</name>
</gene>
<dbReference type="GO" id="GO:0006508">
    <property type="term" value="P:proteolysis"/>
    <property type="evidence" value="ECO:0007669"/>
    <property type="project" value="UniProtKB-KW"/>
</dbReference>
<evidence type="ECO:0000313" key="7">
    <source>
        <dbReference type="Proteomes" id="UP000462014"/>
    </source>
</evidence>
<evidence type="ECO:0000256" key="2">
    <source>
        <dbReference type="ARBA" id="ARBA00022670"/>
    </source>
</evidence>
<keyword evidence="3" id="KW-0378">Hydrolase</keyword>
<dbReference type="EMBL" id="WPIK01000009">
    <property type="protein sequence ID" value="MVN22158.1"/>
    <property type="molecule type" value="Genomic_DNA"/>
</dbReference>
<protein>
    <submittedName>
        <fullName evidence="6">SH3 domain-containing protein</fullName>
    </submittedName>
</protein>
<keyword evidence="7" id="KW-1185">Reference proteome</keyword>
<dbReference type="Gene3D" id="3.90.1720.10">
    <property type="entry name" value="endopeptidase domain like (from Nostoc punctiforme)"/>
    <property type="match status" value="1"/>
</dbReference>
<keyword evidence="4" id="KW-0788">Thiol protease</keyword>
<evidence type="ECO:0000256" key="1">
    <source>
        <dbReference type="ARBA" id="ARBA00007074"/>
    </source>
</evidence>
<dbReference type="InterPro" id="IPR051202">
    <property type="entry name" value="Peptidase_C40"/>
</dbReference>
<dbReference type="RefSeq" id="WP_157567132.1">
    <property type="nucleotide sequence ID" value="NZ_WPIK01000009.1"/>
</dbReference>
<dbReference type="Proteomes" id="UP000462014">
    <property type="component" value="Unassembled WGS sequence"/>
</dbReference>
<dbReference type="PANTHER" id="PTHR47053">
    <property type="entry name" value="MUREIN DD-ENDOPEPTIDASE MEPH-RELATED"/>
    <property type="match status" value="1"/>
</dbReference>
<dbReference type="AlphaFoldDB" id="A0A7K1SY23"/>
<organism evidence="6 7">
    <name type="scientific">Mucilaginibacter arboris</name>
    <dbReference type="NCBI Taxonomy" id="2682090"/>
    <lineage>
        <taxon>Bacteria</taxon>
        <taxon>Pseudomonadati</taxon>
        <taxon>Bacteroidota</taxon>
        <taxon>Sphingobacteriia</taxon>
        <taxon>Sphingobacteriales</taxon>
        <taxon>Sphingobacteriaceae</taxon>
        <taxon>Mucilaginibacter</taxon>
    </lineage>
</organism>
<evidence type="ECO:0000256" key="4">
    <source>
        <dbReference type="ARBA" id="ARBA00022807"/>
    </source>
</evidence>
<evidence type="ECO:0000256" key="3">
    <source>
        <dbReference type="ARBA" id="ARBA00022801"/>
    </source>
</evidence>
<feature type="domain" description="NlpC/P60" evidence="5">
    <location>
        <begin position="126"/>
        <end position="254"/>
    </location>
</feature>
<reference evidence="6 7" key="1">
    <citation type="submission" date="2019-12" db="EMBL/GenBank/DDBJ databases">
        <title>Mucilaginibacter sp. HMF7410 genome sequencing and assembly.</title>
        <authorList>
            <person name="Kang H."/>
            <person name="Cha I."/>
            <person name="Kim H."/>
            <person name="Joh K."/>
        </authorList>
    </citation>
    <scope>NUCLEOTIDE SEQUENCE [LARGE SCALE GENOMIC DNA]</scope>
    <source>
        <strain evidence="6 7">HMF7410</strain>
    </source>
</reference>
<dbReference type="InterPro" id="IPR000064">
    <property type="entry name" value="NLP_P60_dom"/>
</dbReference>
<dbReference type="PANTHER" id="PTHR47053:SF1">
    <property type="entry name" value="MUREIN DD-ENDOPEPTIDASE MEPH-RELATED"/>
    <property type="match status" value="1"/>
</dbReference>
<proteinExistence type="inferred from homology"/>
<dbReference type="Gene3D" id="2.30.30.40">
    <property type="entry name" value="SH3 Domains"/>
    <property type="match status" value="1"/>
</dbReference>
<dbReference type="GO" id="GO:0008234">
    <property type="term" value="F:cysteine-type peptidase activity"/>
    <property type="evidence" value="ECO:0007669"/>
    <property type="project" value="UniProtKB-KW"/>
</dbReference>
<dbReference type="Pfam" id="PF18348">
    <property type="entry name" value="SH3_16"/>
    <property type="match status" value="1"/>
</dbReference>
<dbReference type="Pfam" id="PF00877">
    <property type="entry name" value="NLPC_P60"/>
    <property type="match status" value="1"/>
</dbReference>
<dbReference type="SUPFAM" id="SSF54001">
    <property type="entry name" value="Cysteine proteinases"/>
    <property type="match status" value="1"/>
</dbReference>
<keyword evidence="2" id="KW-0645">Protease</keyword>
<dbReference type="PROSITE" id="PS51935">
    <property type="entry name" value="NLPC_P60"/>
    <property type="match status" value="1"/>
</dbReference>
<dbReference type="InterPro" id="IPR041382">
    <property type="entry name" value="SH3_16"/>
</dbReference>
<evidence type="ECO:0000313" key="6">
    <source>
        <dbReference type="EMBL" id="MVN22158.1"/>
    </source>
</evidence>
<comment type="similarity">
    <text evidence="1">Belongs to the peptidase C40 family.</text>
</comment>
<dbReference type="InterPro" id="IPR038765">
    <property type="entry name" value="Papain-like_cys_pep_sf"/>
</dbReference>
<sequence>MQYGLIYLSIVPLREEPAHRSQQVSQMLFGEAFTVLETEDQWLKIQTEHDGYEGWIQALQCVLLDAASFQQHKQKQVQFTHEPVTTIRRNDKNSLLHLPAGCRLAGVDDDKFMVGNIQFELLHSIYLKKNNLFRYANTFLNTPYLWGGRTHFGIDCSGFVQAVYLQNGIQLKRDAWQQAEQGTAVDFLQSALPGDLAFFDNEEGRIVHVGIMINNGQIIHASGSVKIDRIDDQGIYSAELKKYTHKLRIIKRFF</sequence>
<name>A0A7K1SY23_9SPHI</name>
<accession>A0A7K1SY23</accession>
<evidence type="ECO:0000259" key="5">
    <source>
        <dbReference type="PROSITE" id="PS51935"/>
    </source>
</evidence>